<dbReference type="Pfam" id="PF01244">
    <property type="entry name" value="Peptidase_M19"/>
    <property type="match status" value="1"/>
</dbReference>
<dbReference type="AlphaFoldDB" id="A0A2M8QE69"/>
<dbReference type="Gene3D" id="3.20.20.140">
    <property type="entry name" value="Metal-dependent hydrolases"/>
    <property type="match status" value="1"/>
</dbReference>
<reference evidence="1 2" key="1">
    <citation type="submission" date="2017-11" db="EMBL/GenBank/DDBJ databases">
        <title>Evolution of Phototrophy in the Chloroflexi Phylum Driven by Horizontal Gene Transfer.</title>
        <authorList>
            <person name="Ward L.M."/>
            <person name="Hemp J."/>
            <person name="Shih P.M."/>
            <person name="Mcglynn S.E."/>
            <person name="Fischer W."/>
        </authorList>
    </citation>
    <scope>NUCLEOTIDE SEQUENCE [LARGE SCALE GENOMIC DNA]</scope>
    <source>
        <strain evidence="1">JP3_7</strain>
    </source>
</reference>
<dbReference type="GO" id="GO:0070573">
    <property type="term" value="F:metallodipeptidase activity"/>
    <property type="evidence" value="ECO:0007669"/>
    <property type="project" value="InterPro"/>
</dbReference>
<dbReference type="EMBL" id="PGTN01000024">
    <property type="protein sequence ID" value="PJF48094.1"/>
    <property type="molecule type" value="Genomic_DNA"/>
</dbReference>
<gene>
    <name evidence="1" type="ORF">CUN48_05170</name>
</gene>
<name>A0A2M8QE69_9CHLR</name>
<dbReference type="GO" id="GO:0006508">
    <property type="term" value="P:proteolysis"/>
    <property type="evidence" value="ECO:0007669"/>
    <property type="project" value="InterPro"/>
</dbReference>
<dbReference type="PANTHER" id="PTHR10443:SF12">
    <property type="entry name" value="DIPEPTIDASE"/>
    <property type="match status" value="1"/>
</dbReference>
<evidence type="ECO:0000313" key="2">
    <source>
        <dbReference type="Proteomes" id="UP000230790"/>
    </source>
</evidence>
<evidence type="ECO:0000313" key="1">
    <source>
        <dbReference type="EMBL" id="PJF48094.1"/>
    </source>
</evidence>
<dbReference type="InterPro" id="IPR032466">
    <property type="entry name" value="Metal_Hydrolase"/>
</dbReference>
<organism evidence="1 2">
    <name type="scientific">Candidatus Thermofonsia Clade 3 bacterium</name>
    <dbReference type="NCBI Taxonomy" id="2364212"/>
    <lineage>
        <taxon>Bacteria</taxon>
        <taxon>Bacillati</taxon>
        <taxon>Chloroflexota</taxon>
        <taxon>Candidatus Thermofontia</taxon>
        <taxon>Candidatus Thermofonsia Clade 3</taxon>
    </lineage>
</organism>
<dbReference type="PANTHER" id="PTHR10443">
    <property type="entry name" value="MICROSOMAL DIPEPTIDASE"/>
    <property type="match status" value="1"/>
</dbReference>
<dbReference type="InterPro" id="IPR008257">
    <property type="entry name" value="Pept_M19"/>
</dbReference>
<dbReference type="PROSITE" id="PS51365">
    <property type="entry name" value="RENAL_DIPEPTIDASE_2"/>
    <property type="match status" value="1"/>
</dbReference>
<protein>
    <submittedName>
        <fullName evidence="1">Peptidase M19</fullName>
    </submittedName>
</protein>
<comment type="caution">
    <text evidence="1">The sequence shown here is derived from an EMBL/GenBank/DDBJ whole genome shotgun (WGS) entry which is preliminary data.</text>
</comment>
<proteinExistence type="predicted"/>
<dbReference type="Proteomes" id="UP000230790">
    <property type="component" value="Unassembled WGS sequence"/>
</dbReference>
<sequence length="406" mass="45926">MCSSVKCHRRNPRILEKPRTGCDFAPDAQYNCRMPRATARHPLIVDAHLDIAYNVLYKQRDYRRSALTTRAIERNSPVEKQSGQCTVGLPDMIRGRVGLCFGTIFVEPYSRKLGEGWPAYRDAREAHTLGMAQLDFYRRWAEAYPSVTLVTTQRELAAVCRRWGVEESREASSVGSRFSTPHCVGIVLLMEGADPILEPKELERWYERGLRIVGPAWDTTRYAGGTWSGGRLSKLGRELLDVMAQFGVILDVSHMSHASLYEALDAFEGRHVIASHSNPYRYAPTPRHLPDRAIEMIAERGGVIGVVLYNRFLKKDWSGKKEDVTLDDVVRMVDHICQVTGSADHVGIGSDYDGGLGYNDIPRELNTIRDHYKIGDALLERGFTEQHVAQIMRGNWLRILREALPT</sequence>
<accession>A0A2M8QE69</accession>
<dbReference type="SUPFAM" id="SSF51556">
    <property type="entry name" value="Metallo-dependent hydrolases"/>
    <property type="match status" value="1"/>
</dbReference>